<evidence type="ECO:0000313" key="9">
    <source>
        <dbReference type="Proteomes" id="UP000076798"/>
    </source>
</evidence>
<feature type="region of interest" description="Disordered" evidence="7">
    <location>
        <begin position="278"/>
        <end position="353"/>
    </location>
</feature>
<dbReference type="PANTHER" id="PTHR12300:SF161">
    <property type="entry name" value="RECEPTOR EXPRESSION-ENHANCING PROTEIN"/>
    <property type="match status" value="1"/>
</dbReference>
<name>A0A166DJG4_9AGAM</name>
<keyword evidence="5 6" id="KW-0472">Membrane</keyword>
<dbReference type="InterPro" id="IPR004345">
    <property type="entry name" value="TB2_DP1_HVA22"/>
</dbReference>
<evidence type="ECO:0000256" key="1">
    <source>
        <dbReference type="ARBA" id="ARBA00004141"/>
    </source>
</evidence>
<evidence type="ECO:0000256" key="7">
    <source>
        <dbReference type="SAM" id="MobiDB-lite"/>
    </source>
</evidence>
<dbReference type="Pfam" id="PF03134">
    <property type="entry name" value="TB2_DP1_HVA22"/>
    <property type="match status" value="1"/>
</dbReference>
<feature type="transmembrane region" description="Helical" evidence="6">
    <location>
        <begin position="41"/>
        <end position="66"/>
    </location>
</feature>
<gene>
    <name evidence="8" type="ORF">SISSUDRAFT_1070788</name>
</gene>
<feature type="region of interest" description="Disordered" evidence="7">
    <location>
        <begin position="141"/>
        <end position="176"/>
    </location>
</feature>
<accession>A0A166DJG4</accession>
<feature type="compositionally biased region" description="Low complexity" evidence="7">
    <location>
        <begin position="290"/>
        <end position="300"/>
    </location>
</feature>
<comment type="caution">
    <text evidence="6">Lacks conserved residue(s) required for the propagation of feature annotation.</text>
</comment>
<dbReference type="GO" id="GO:0016020">
    <property type="term" value="C:membrane"/>
    <property type="evidence" value="ECO:0007669"/>
    <property type="project" value="UniProtKB-SubCell"/>
</dbReference>
<evidence type="ECO:0000256" key="2">
    <source>
        <dbReference type="ARBA" id="ARBA00008573"/>
    </source>
</evidence>
<evidence type="ECO:0000256" key="6">
    <source>
        <dbReference type="RuleBase" id="RU362006"/>
    </source>
</evidence>
<evidence type="ECO:0000256" key="4">
    <source>
        <dbReference type="ARBA" id="ARBA00022989"/>
    </source>
</evidence>
<dbReference type="Proteomes" id="UP000076798">
    <property type="component" value="Unassembled WGS sequence"/>
</dbReference>
<protein>
    <recommendedName>
        <fullName evidence="6">Protein YOP1</fullName>
    </recommendedName>
</protein>
<dbReference type="PANTHER" id="PTHR12300">
    <property type="entry name" value="HVA22-LIKE PROTEINS"/>
    <property type="match status" value="1"/>
</dbReference>
<dbReference type="EMBL" id="KV428060">
    <property type="protein sequence ID" value="KZT38588.1"/>
    <property type="molecule type" value="Genomic_DNA"/>
</dbReference>
<keyword evidence="3 6" id="KW-0812">Transmembrane</keyword>
<dbReference type="STRING" id="1314776.A0A166DJG4"/>
<evidence type="ECO:0000256" key="3">
    <source>
        <dbReference type="ARBA" id="ARBA00022692"/>
    </source>
</evidence>
<evidence type="ECO:0000313" key="8">
    <source>
        <dbReference type="EMBL" id="KZT38588.1"/>
    </source>
</evidence>
<comment type="similarity">
    <text evidence="2 6">Belongs to the DP1 family.</text>
</comment>
<keyword evidence="4 6" id="KW-1133">Transmembrane helix</keyword>
<reference evidence="8 9" key="1">
    <citation type="journal article" date="2016" name="Mol. Biol. Evol.">
        <title>Comparative Genomics of Early-Diverging Mushroom-Forming Fungi Provides Insights into the Origins of Lignocellulose Decay Capabilities.</title>
        <authorList>
            <person name="Nagy L.G."/>
            <person name="Riley R."/>
            <person name="Tritt A."/>
            <person name="Adam C."/>
            <person name="Daum C."/>
            <person name="Floudas D."/>
            <person name="Sun H."/>
            <person name="Yadav J.S."/>
            <person name="Pangilinan J."/>
            <person name="Larsson K.H."/>
            <person name="Matsuura K."/>
            <person name="Barry K."/>
            <person name="Labutti K."/>
            <person name="Kuo R."/>
            <person name="Ohm R.A."/>
            <person name="Bhattacharya S.S."/>
            <person name="Shirouzu T."/>
            <person name="Yoshinaga Y."/>
            <person name="Martin F.M."/>
            <person name="Grigoriev I.V."/>
            <person name="Hibbett D.S."/>
        </authorList>
    </citation>
    <scope>NUCLEOTIDE SEQUENCE [LARGE SCALE GENOMIC DNA]</scope>
    <source>
        <strain evidence="8 9">HHB10207 ss-3</strain>
    </source>
</reference>
<proteinExistence type="inferred from homology"/>
<sequence length="353" mass="38096">MLFSLVFNILSAAMALLYPGYASYKTLSRRPADEAELERWLMYWSVLASLLAVEQVFPLIFIFPFYSSVRLIFLLYLALPQAQGATYIYSVHLRPLLLHYERDIDGVLERAKQKSWQQGKLWLNQLWELISRSLGASSGAAGTSSTAGSGGAGTPDLAVPAERPLGAAHPPTLNDPLAGPAQIVGGLWRAYGPSIIASGAAFVQRQQTAFAASTAEPPQTASRSASGATIPLSDTESVLRRRRELEAELAFLRPLATEEAAPSFPVPHLASTSAAMPAFPQAPQHPLPSPGGSISSRGSSAENGERKYEKIDKDEFSESEVSHEGPHNTPRPGPQGRTSWFGWGSPSDKPKTD</sequence>
<evidence type="ECO:0000256" key="5">
    <source>
        <dbReference type="ARBA" id="ARBA00023136"/>
    </source>
</evidence>
<dbReference type="OrthoDB" id="434647at2759"/>
<comment type="subcellular location">
    <subcellularLocation>
        <location evidence="1 6">Membrane</location>
        <topology evidence="1 6">Multi-pass membrane protein</topology>
    </subcellularLocation>
</comment>
<organism evidence="8 9">
    <name type="scientific">Sistotremastrum suecicum HHB10207 ss-3</name>
    <dbReference type="NCBI Taxonomy" id="1314776"/>
    <lineage>
        <taxon>Eukaryota</taxon>
        <taxon>Fungi</taxon>
        <taxon>Dikarya</taxon>
        <taxon>Basidiomycota</taxon>
        <taxon>Agaricomycotina</taxon>
        <taxon>Agaricomycetes</taxon>
        <taxon>Sistotremastrales</taxon>
        <taxon>Sistotremastraceae</taxon>
        <taxon>Sistotremastrum</taxon>
    </lineage>
</organism>
<feature type="compositionally biased region" description="Basic and acidic residues" evidence="7">
    <location>
        <begin position="303"/>
        <end position="326"/>
    </location>
</feature>
<keyword evidence="9" id="KW-1185">Reference proteome</keyword>
<dbReference type="AlphaFoldDB" id="A0A166DJG4"/>